<dbReference type="PANTHER" id="PTHR11266:SF50">
    <property type="entry name" value="VACUOLAR MEMBRANE PROTEIN YOR292C"/>
    <property type="match status" value="1"/>
</dbReference>
<name>A0A9P8CWE0_MORAP</name>
<proteinExistence type="inferred from homology"/>
<dbReference type="EMBL" id="JAIFTL010000246">
    <property type="protein sequence ID" value="KAG9320919.1"/>
    <property type="molecule type" value="Genomic_DNA"/>
</dbReference>
<sequence>MASILKPAYAFYNRQYLARPILTICTTNALLAGISDTLTQKYLAPPPLTPELFPTGVLQDAKETVKEDAKELAVDIEQTLHEPEPEPEPQTVAPSPSQPAPLDLPRMGRFMLYNFSVAPVIHTWYSFLDKNFPLKSVSASALSSTVRPRWLQTMAPAIKRMVADQTLFAPIGLALLFSGLTVLEGGGIPQIQDKLNNASFFSTYLSTLKANYAVWPLVQLVNFGVMPLQLRLPFVSVVGIAWNAYLSMVNTRASRLELQSSSFDSPRQSEPAKM</sequence>
<dbReference type="Proteomes" id="UP000717515">
    <property type="component" value="Unassembled WGS sequence"/>
</dbReference>
<keyword evidence="5" id="KW-0472">Membrane</keyword>
<keyword evidence="4" id="KW-1133">Transmembrane helix</keyword>
<evidence type="ECO:0000256" key="1">
    <source>
        <dbReference type="ARBA" id="ARBA00004141"/>
    </source>
</evidence>
<comment type="caution">
    <text evidence="7">The sequence shown here is derived from an EMBL/GenBank/DDBJ whole genome shotgun (WGS) entry which is preliminary data.</text>
</comment>
<reference evidence="7" key="1">
    <citation type="submission" date="2021-07" db="EMBL/GenBank/DDBJ databases">
        <title>Draft genome of Mortierella alpina, strain LL118, isolated from an aspen leaf litter sample.</title>
        <authorList>
            <person name="Yang S."/>
            <person name="Vinatzer B.A."/>
        </authorList>
    </citation>
    <scope>NUCLEOTIDE SEQUENCE</scope>
    <source>
        <strain evidence="7">LL118</strain>
    </source>
</reference>
<dbReference type="PANTHER" id="PTHR11266">
    <property type="entry name" value="PEROXISOMAL MEMBRANE PROTEIN 2, PXMP2 MPV17"/>
    <property type="match status" value="1"/>
</dbReference>
<evidence type="ECO:0000313" key="7">
    <source>
        <dbReference type="EMBL" id="KAG9320919.1"/>
    </source>
</evidence>
<keyword evidence="3" id="KW-0812">Transmembrane</keyword>
<comment type="subcellular location">
    <subcellularLocation>
        <location evidence="1">Membrane</location>
        <topology evidence="1">Multi-pass membrane protein</topology>
    </subcellularLocation>
</comment>
<comment type="similarity">
    <text evidence="2 6">Belongs to the peroxisomal membrane protein PXMP2/4 family.</text>
</comment>
<dbReference type="InterPro" id="IPR007248">
    <property type="entry name" value="Mpv17_PMP22"/>
</dbReference>
<gene>
    <name evidence="7" type="ORF">KVV02_001724</name>
</gene>
<evidence type="ECO:0000313" key="8">
    <source>
        <dbReference type="Proteomes" id="UP000717515"/>
    </source>
</evidence>
<evidence type="ECO:0000256" key="3">
    <source>
        <dbReference type="ARBA" id="ARBA00022692"/>
    </source>
</evidence>
<evidence type="ECO:0000256" key="6">
    <source>
        <dbReference type="RuleBase" id="RU363053"/>
    </source>
</evidence>
<evidence type="ECO:0000256" key="2">
    <source>
        <dbReference type="ARBA" id="ARBA00006824"/>
    </source>
</evidence>
<evidence type="ECO:0000256" key="5">
    <source>
        <dbReference type="ARBA" id="ARBA00023136"/>
    </source>
</evidence>
<dbReference type="AlphaFoldDB" id="A0A9P8CWE0"/>
<evidence type="ECO:0000256" key="4">
    <source>
        <dbReference type="ARBA" id="ARBA00022989"/>
    </source>
</evidence>
<accession>A0A9P8CWE0</accession>
<organism evidence="7 8">
    <name type="scientific">Mortierella alpina</name>
    <name type="common">Oleaginous fungus</name>
    <name type="synonym">Mortierella renispora</name>
    <dbReference type="NCBI Taxonomy" id="64518"/>
    <lineage>
        <taxon>Eukaryota</taxon>
        <taxon>Fungi</taxon>
        <taxon>Fungi incertae sedis</taxon>
        <taxon>Mucoromycota</taxon>
        <taxon>Mortierellomycotina</taxon>
        <taxon>Mortierellomycetes</taxon>
        <taxon>Mortierellales</taxon>
        <taxon>Mortierellaceae</taxon>
        <taxon>Mortierella</taxon>
    </lineage>
</organism>
<dbReference type="GO" id="GO:0016020">
    <property type="term" value="C:membrane"/>
    <property type="evidence" value="ECO:0007669"/>
    <property type="project" value="UniProtKB-SubCell"/>
</dbReference>
<dbReference type="GO" id="GO:0005739">
    <property type="term" value="C:mitochondrion"/>
    <property type="evidence" value="ECO:0007669"/>
    <property type="project" value="TreeGrafter"/>
</dbReference>
<dbReference type="Pfam" id="PF04117">
    <property type="entry name" value="Mpv17_PMP22"/>
    <property type="match status" value="1"/>
</dbReference>
<protein>
    <submittedName>
        <fullName evidence="7">Uncharacterized protein</fullName>
    </submittedName>
</protein>